<comment type="caution">
    <text evidence="1">The sequence shown here is derived from an EMBL/GenBank/DDBJ whole genome shotgun (WGS) entry which is preliminary data.</text>
</comment>
<dbReference type="Proteomes" id="UP000807504">
    <property type="component" value="Unassembled WGS sequence"/>
</dbReference>
<name>A0A8T0FHG7_ARGBR</name>
<organism evidence="1 2">
    <name type="scientific">Argiope bruennichi</name>
    <name type="common">Wasp spider</name>
    <name type="synonym">Aranea bruennichi</name>
    <dbReference type="NCBI Taxonomy" id="94029"/>
    <lineage>
        <taxon>Eukaryota</taxon>
        <taxon>Metazoa</taxon>
        <taxon>Ecdysozoa</taxon>
        <taxon>Arthropoda</taxon>
        <taxon>Chelicerata</taxon>
        <taxon>Arachnida</taxon>
        <taxon>Araneae</taxon>
        <taxon>Araneomorphae</taxon>
        <taxon>Entelegynae</taxon>
        <taxon>Araneoidea</taxon>
        <taxon>Araneidae</taxon>
        <taxon>Argiope</taxon>
    </lineage>
</organism>
<proteinExistence type="predicted"/>
<dbReference type="AlphaFoldDB" id="A0A8T0FHG7"/>
<protein>
    <submittedName>
        <fullName evidence="1">Uncharacterized protein</fullName>
    </submittedName>
</protein>
<reference evidence="1" key="1">
    <citation type="journal article" date="2020" name="bioRxiv">
        <title>Chromosome-level reference genome of the European wasp spider Argiope bruennichi: a resource for studies on range expansion and evolutionary adaptation.</title>
        <authorList>
            <person name="Sheffer M.M."/>
            <person name="Hoppe A."/>
            <person name="Krehenwinkel H."/>
            <person name="Uhl G."/>
            <person name="Kuss A.W."/>
            <person name="Jensen L."/>
            <person name="Jensen C."/>
            <person name="Gillespie R.G."/>
            <person name="Hoff K.J."/>
            <person name="Prost S."/>
        </authorList>
    </citation>
    <scope>NUCLEOTIDE SEQUENCE</scope>
</reference>
<evidence type="ECO:0000313" key="1">
    <source>
        <dbReference type="EMBL" id="KAF8788929.1"/>
    </source>
</evidence>
<accession>A0A8T0FHG7</accession>
<dbReference type="EMBL" id="JABXBU010000012">
    <property type="protein sequence ID" value="KAF8788929.1"/>
    <property type="molecule type" value="Genomic_DNA"/>
</dbReference>
<evidence type="ECO:0000313" key="2">
    <source>
        <dbReference type="Proteomes" id="UP000807504"/>
    </source>
</evidence>
<keyword evidence="2" id="KW-1185">Reference proteome</keyword>
<sequence>MWWEDRVLRSARLCGNNGQCLMSDRCGVVFVIILFLRVEMRPGLKRGQDDGVYLVWYKPRISNSLVKYAGSEKNALEENLPHRTHVYTQKLIMYHLVHNTYRRGHRVPFSGACAIATVFNGYLSCNGDFPQEHLSRQGGGVR</sequence>
<gene>
    <name evidence="1" type="ORF">HNY73_006917</name>
</gene>
<reference evidence="1" key="2">
    <citation type="submission" date="2020-06" db="EMBL/GenBank/DDBJ databases">
        <authorList>
            <person name="Sheffer M."/>
        </authorList>
    </citation>
    <scope>NUCLEOTIDE SEQUENCE</scope>
</reference>